<feature type="chain" id="PRO_5042442237" evidence="2">
    <location>
        <begin position="24"/>
        <end position="120"/>
    </location>
</feature>
<dbReference type="AlphaFoldDB" id="A0AAD8H433"/>
<dbReference type="PANTHER" id="PTHR33184">
    <property type="entry name" value="PROTEIN TAPETUM DETERMINANT 1-LIKE-RELATED"/>
    <property type="match status" value="1"/>
</dbReference>
<protein>
    <submittedName>
        <fullName evidence="3">Uncharacterized protein</fullName>
    </submittedName>
</protein>
<dbReference type="EMBL" id="JAUIZM010000010">
    <property type="protein sequence ID" value="KAK1359292.1"/>
    <property type="molecule type" value="Genomic_DNA"/>
</dbReference>
<dbReference type="PANTHER" id="PTHR33184:SF72">
    <property type="entry name" value="BETA-1,3-N-ACETYLGLUCOSAMINYLTRANSFERASE FAMILY PROTEIN"/>
    <property type="match status" value="1"/>
</dbReference>
<keyword evidence="1 2" id="KW-0732">Signal</keyword>
<organism evidence="3 5">
    <name type="scientific">Heracleum sosnowskyi</name>
    <dbReference type="NCBI Taxonomy" id="360622"/>
    <lineage>
        <taxon>Eukaryota</taxon>
        <taxon>Viridiplantae</taxon>
        <taxon>Streptophyta</taxon>
        <taxon>Embryophyta</taxon>
        <taxon>Tracheophyta</taxon>
        <taxon>Spermatophyta</taxon>
        <taxon>Magnoliopsida</taxon>
        <taxon>eudicotyledons</taxon>
        <taxon>Gunneridae</taxon>
        <taxon>Pentapetalae</taxon>
        <taxon>asterids</taxon>
        <taxon>campanulids</taxon>
        <taxon>Apiales</taxon>
        <taxon>Apiaceae</taxon>
        <taxon>Apioideae</taxon>
        <taxon>apioid superclade</taxon>
        <taxon>Tordylieae</taxon>
        <taxon>Tordyliinae</taxon>
        <taxon>Heracleum</taxon>
    </lineage>
</organism>
<evidence type="ECO:0000313" key="3">
    <source>
        <dbReference type="EMBL" id="KAK1359290.1"/>
    </source>
</evidence>
<name>A0AAD8H433_9APIA</name>
<comment type="caution">
    <text evidence="3">The sequence shown here is derived from an EMBL/GenBank/DDBJ whole genome shotgun (WGS) entry which is preliminary data.</text>
</comment>
<dbReference type="InterPro" id="IPR040361">
    <property type="entry name" value="TPD1"/>
</dbReference>
<feature type="signal peptide" evidence="2">
    <location>
        <begin position="1"/>
        <end position="23"/>
    </location>
</feature>
<proteinExistence type="predicted"/>
<evidence type="ECO:0000313" key="5">
    <source>
        <dbReference type="Proteomes" id="UP001237642"/>
    </source>
</evidence>
<evidence type="ECO:0000256" key="1">
    <source>
        <dbReference type="ARBA" id="ARBA00022729"/>
    </source>
</evidence>
<dbReference type="Pfam" id="PF24068">
    <property type="entry name" value="TPD1_C"/>
    <property type="match status" value="1"/>
</dbReference>
<reference evidence="3" key="1">
    <citation type="submission" date="2023-02" db="EMBL/GenBank/DDBJ databases">
        <title>Genome of toxic invasive species Heracleum sosnowskyi carries increased number of genes despite the absence of recent whole-genome duplications.</title>
        <authorList>
            <person name="Schelkunov M."/>
            <person name="Shtratnikova V."/>
            <person name="Makarenko M."/>
            <person name="Klepikova A."/>
            <person name="Omelchenko D."/>
            <person name="Novikova G."/>
            <person name="Obukhova E."/>
            <person name="Bogdanov V."/>
            <person name="Penin A."/>
            <person name="Logacheva M."/>
        </authorList>
    </citation>
    <scope>NUCLEOTIDE SEQUENCE</scope>
    <source>
        <strain evidence="3">Hsosn_3</strain>
        <tissue evidence="3">Leaf</tissue>
    </source>
</reference>
<dbReference type="Proteomes" id="UP001237642">
    <property type="component" value="Unassembled WGS sequence"/>
</dbReference>
<accession>A0AAD8H433</accession>
<dbReference type="GO" id="GO:0001709">
    <property type="term" value="P:cell fate determination"/>
    <property type="evidence" value="ECO:0007669"/>
    <property type="project" value="TreeGrafter"/>
</dbReference>
<evidence type="ECO:0000256" key="2">
    <source>
        <dbReference type="SAM" id="SignalP"/>
    </source>
</evidence>
<dbReference type="EMBL" id="JAUIZM010000010">
    <property type="protein sequence ID" value="KAK1359290.1"/>
    <property type="molecule type" value="Genomic_DNA"/>
</dbReference>
<evidence type="ECO:0000313" key="4">
    <source>
        <dbReference type="EMBL" id="KAK1359292.1"/>
    </source>
</evidence>
<reference evidence="3" key="2">
    <citation type="submission" date="2023-05" db="EMBL/GenBank/DDBJ databases">
        <authorList>
            <person name="Schelkunov M.I."/>
        </authorList>
    </citation>
    <scope>NUCLEOTIDE SEQUENCE</scope>
    <source>
        <strain evidence="3">Hsosn_3</strain>
        <tissue evidence="3">Leaf</tissue>
    </source>
</reference>
<gene>
    <name evidence="3" type="ORF">POM88_043764</name>
    <name evidence="4" type="ORF">POM88_043766</name>
</gene>
<sequence length="120" mass="13613">MKGIIKFISLLVFLTFFLCSTDADTCDPIITQKLTGRKIRNEPQWEVLIKPTCWCQYSNATLACTGFKTVEPLDSNVITRTSADVCSIVNSFYIESPPTFTYAWRKPYNFTKISYAIACS</sequence>
<keyword evidence="5" id="KW-1185">Reference proteome</keyword>